<dbReference type="Proteomes" id="UP000515977">
    <property type="component" value="Chromosome"/>
</dbReference>
<reference evidence="2 3" key="1">
    <citation type="submission" date="2020-08" db="EMBL/GenBank/DDBJ databases">
        <title>Genome sequence of Thermomonas brevis KACC 16975T.</title>
        <authorList>
            <person name="Hyun D.-W."/>
            <person name="Bae J.-W."/>
        </authorList>
    </citation>
    <scope>NUCLEOTIDE SEQUENCE [LARGE SCALE GENOMIC DNA]</scope>
    <source>
        <strain evidence="2 3">KACC 16975</strain>
    </source>
</reference>
<evidence type="ECO:0000313" key="3">
    <source>
        <dbReference type="Proteomes" id="UP000515977"/>
    </source>
</evidence>
<name>A0A7G9QV25_9GAMM</name>
<evidence type="ECO:0000313" key="2">
    <source>
        <dbReference type="EMBL" id="QNN47200.1"/>
    </source>
</evidence>
<dbReference type="RefSeq" id="WP_187570947.1">
    <property type="nucleotide sequence ID" value="NZ_CP060711.1"/>
</dbReference>
<feature type="region of interest" description="Disordered" evidence="1">
    <location>
        <begin position="109"/>
        <end position="136"/>
    </location>
</feature>
<accession>A0A7G9QV25</accession>
<organism evidence="2 3">
    <name type="scientific">Thermomonas brevis</name>
    <dbReference type="NCBI Taxonomy" id="215691"/>
    <lineage>
        <taxon>Bacteria</taxon>
        <taxon>Pseudomonadati</taxon>
        <taxon>Pseudomonadota</taxon>
        <taxon>Gammaproteobacteria</taxon>
        <taxon>Lysobacterales</taxon>
        <taxon>Lysobacteraceae</taxon>
        <taxon>Thermomonas</taxon>
    </lineage>
</organism>
<keyword evidence="3" id="KW-1185">Reference proteome</keyword>
<sequence>MSNIKRRKQKGRSSSEAHVRLYRHELQSPAWRTLSPNGRALLVEMRALYRPSEGNVVFLSVREAMARLGLSQKPVQAAFADLLERGWIRVHTPGGFSRKTPHATSYRLENEPDIAPGSTASKAYMRWRPDDQKDAA</sequence>
<proteinExistence type="predicted"/>
<feature type="compositionally biased region" description="Basic and acidic residues" evidence="1">
    <location>
        <begin position="127"/>
        <end position="136"/>
    </location>
</feature>
<dbReference type="AlphaFoldDB" id="A0A7G9QV25"/>
<dbReference type="EMBL" id="CP060711">
    <property type="protein sequence ID" value="QNN47200.1"/>
    <property type="molecule type" value="Genomic_DNA"/>
</dbReference>
<evidence type="ECO:0000256" key="1">
    <source>
        <dbReference type="SAM" id="MobiDB-lite"/>
    </source>
</evidence>
<gene>
    <name evidence="2" type="ORF">H9L17_03340</name>
</gene>
<dbReference type="KEGG" id="tbv:H9L17_03340"/>
<protein>
    <submittedName>
        <fullName evidence="2">Helix-turn-helix domain-containing protein</fullName>
    </submittedName>
</protein>